<evidence type="ECO:0000259" key="1">
    <source>
        <dbReference type="Pfam" id="PF19835"/>
    </source>
</evidence>
<organism evidence="2">
    <name type="scientific">uncultured Caudovirales phage</name>
    <dbReference type="NCBI Taxonomy" id="2100421"/>
    <lineage>
        <taxon>Viruses</taxon>
        <taxon>Duplodnaviria</taxon>
        <taxon>Heunggongvirae</taxon>
        <taxon>Uroviricota</taxon>
        <taxon>Caudoviricetes</taxon>
        <taxon>Peduoviridae</taxon>
        <taxon>Maltschvirus</taxon>
        <taxon>Maltschvirus maltsch</taxon>
    </lineage>
</organism>
<dbReference type="Pfam" id="PF19835">
    <property type="entry name" value="SegE_GIY-YIG"/>
    <property type="match status" value="1"/>
</dbReference>
<accession>A0A6J5MIL2</accession>
<dbReference type="Gene3D" id="3.40.1440.10">
    <property type="entry name" value="GIY-YIG endonuclease"/>
    <property type="match status" value="1"/>
</dbReference>
<dbReference type="CDD" id="cd10444">
    <property type="entry name" value="GIY-YIG_SegABCDEFG"/>
    <property type="match status" value="1"/>
</dbReference>
<feature type="domain" description="Putative endonuclease SegE-like GIY-YIG" evidence="1">
    <location>
        <begin position="3"/>
        <end position="119"/>
    </location>
</feature>
<dbReference type="EMBL" id="LR796423">
    <property type="protein sequence ID" value="CAB4143479.1"/>
    <property type="molecule type" value="Genomic_DNA"/>
</dbReference>
<name>A0A6J5MIL2_9CAUD</name>
<gene>
    <name evidence="2" type="ORF">UFOVP447_158</name>
</gene>
<dbReference type="InterPro" id="IPR045566">
    <property type="entry name" value="SegE-like_GIY-YIG"/>
</dbReference>
<protein>
    <submittedName>
        <fullName evidence="2">GIY-YIG_SegABCDEFG domain containing protein</fullName>
    </submittedName>
</protein>
<reference evidence="2" key="1">
    <citation type="submission" date="2020-04" db="EMBL/GenBank/DDBJ databases">
        <authorList>
            <person name="Chiriac C."/>
            <person name="Salcher M."/>
            <person name="Ghai R."/>
            <person name="Kavagutti S V."/>
        </authorList>
    </citation>
    <scope>NUCLEOTIDE SEQUENCE</scope>
</reference>
<dbReference type="InterPro" id="IPR035901">
    <property type="entry name" value="GIY-YIG_endonuc_sf"/>
</dbReference>
<proteinExistence type="predicted"/>
<sequence>MTWLYEGKEFEPPEWAYGFIYQIVNKLNGKKYIGRKFLTKAGYKQVNGKRKKIRKESDWADYYGSSPQLLKDVEEFGKENFTRSIIRICKSRGECNYWEAKFIFHYDAVLDPNYYNTWVQCKIQHSHVKNLLAERVL</sequence>
<evidence type="ECO:0000313" key="2">
    <source>
        <dbReference type="EMBL" id="CAB4143479.1"/>
    </source>
</evidence>